<dbReference type="AlphaFoldDB" id="A0A1G9GXD0"/>
<gene>
    <name evidence="5" type="ORF">SAMN04515672_0036</name>
</gene>
<dbReference type="Pfam" id="PF24281">
    <property type="entry name" value="HVO_2928_N"/>
    <property type="match status" value="1"/>
</dbReference>
<dbReference type="InterPro" id="IPR036388">
    <property type="entry name" value="WH-like_DNA-bd_sf"/>
</dbReference>
<dbReference type="Pfam" id="PF04967">
    <property type="entry name" value="HTH_10"/>
    <property type="match status" value="1"/>
</dbReference>
<dbReference type="InterPro" id="IPR007050">
    <property type="entry name" value="HTH_bacterioopsin"/>
</dbReference>
<dbReference type="Proteomes" id="UP000198882">
    <property type="component" value="Unassembled WGS sequence"/>
</dbReference>
<dbReference type="Gene3D" id="1.10.10.10">
    <property type="entry name" value="Winged helix-like DNA-binding domain superfamily/Winged helix DNA-binding domain"/>
    <property type="match status" value="1"/>
</dbReference>
<protein>
    <submittedName>
        <fullName evidence="5">HTH DNA binding domain-containing protein</fullName>
    </submittedName>
</protein>
<dbReference type="InterPro" id="IPR056529">
    <property type="entry name" value="HVO_2928_N"/>
</dbReference>
<evidence type="ECO:0000256" key="2">
    <source>
        <dbReference type="ARBA" id="ARBA00023163"/>
    </source>
</evidence>
<proteinExistence type="predicted"/>
<dbReference type="PANTHER" id="PTHR34236">
    <property type="entry name" value="DIMETHYL SULFOXIDE REDUCTASE TRANSCRIPTIONAL ACTIVATOR"/>
    <property type="match status" value="1"/>
</dbReference>
<feature type="domain" description="HTH bat-type" evidence="3">
    <location>
        <begin position="183"/>
        <end position="231"/>
    </location>
</feature>
<keyword evidence="1" id="KW-0805">Transcription regulation</keyword>
<keyword evidence="2" id="KW-0804">Transcription</keyword>
<evidence type="ECO:0000259" key="4">
    <source>
        <dbReference type="Pfam" id="PF24281"/>
    </source>
</evidence>
<dbReference type="EMBL" id="FNFE01000010">
    <property type="protein sequence ID" value="SDL04923.1"/>
    <property type="molecule type" value="Genomic_DNA"/>
</dbReference>
<evidence type="ECO:0000256" key="1">
    <source>
        <dbReference type="ARBA" id="ARBA00023015"/>
    </source>
</evidence>
<keyword evidence="6" id="KW-1185">Reference proteome</keyword>
<sequence length="253" mass="28658">MREFAFTITYDRGADHLMDAFIDHPGLYARTVSCHATAETMWRLDEVTGPHDALSVYDDRLANLTRCSSVRGMGGCPIDWTYETLAERPTRRLIYSRQSEGNGCRSVPYLAATHLEDGVLCRAEQHGHEYKWRILAEDDAAVRPIYDELEGNLREGLSLEFERVSGAREWPDESATQAELPYKQREALELAVEYGYYDSPRRHSIQEIAEIEAIPTSTLQYRLTQAESWLATTFVSSETGDPIVQAMQLTAGD</sequence>
<reference evidence="6" key="1">
    <citation type="submission" date="2016-10" db="EMBL/GenBank/DDBJ databases">
        <authorList>
            <person name="Varghese N."/>
            <person name="Submissions S."/>
        </authorList>
    </citation>
    <scope>NUCLEOTIDE SEQUENCE [LARGE SCALE GENOMIC DNA]</scope>
    <source>
        <strain evidence="6">B4,CECT 8067,JCM 17497</strain>
    </source>
</reference>
<organism evidence="5 6">
    <name type="scientific">Natronorubrum texcoconense</name>
    <dbReference type="NCBI Taxonomy" id="1095776"/>
    <lineage>
        <taxon>Archaea</taxon>
        <taxon>Methanobacteriati</taxon>
        <taxon>Methanobacteriota</taxon>
        <taxon>Stenosarchaea group</taxon>
        <taxon>Halobacteria</taxon>
        <taxon>Halobacteriales</taxon>
        <taxon>Natrialbaceae</taxon>
        <taxon>Natronorubrum</taxon>
    </lineage>
</organism>
<dbReference type="PANTHER" id="PTHR34236:SF1">
    <property type="entry name" value="DIMETHYL SULFOXIDE REDUCTASE TRANSCRIPTIONAL ACTIVATOR"/>
    <property type="match status" value="1"/>
</dbReference>
<dbReference type="RefSeq" id="WP_090312219.1">
    <property type="nucleotide sequence ID" value="NZ_FNFE01000010.1"/>
</dbReference>
<evidence type="ECO:0000313" key="5">
    <source>
        <dbReference type="EMBL" id="SDL04923.1"/>
    </source>
</evidence>
<evidence type="ECO:0000259" key="3">
    <source>
        <dbReference type="Pfam" id="PF04967"/>
    </source>
</evidence>
<dbReference type="OrthoDB" id="198846at2157"/>
<evidence type="ECO:0000313" key="6">
    <source>
        <dbReference type="Proteomes" id="UP000198882"/>
    </source>
</evidence>
<accession>A0A1G9GXD0</accession>
<name>A0A1G9GXD0_9EURY</name>
<feature type="domain" description="HVO-2928 N-terminal" evidence="4">
    <location>
        <begin position="3"/>
        <end position="170"/>
    </location>
</feature>